<feature type="region of interest" description="Disordered" evidence="4">
    <location>
        <begin position="68"/>
        <end position="124"/>
    </location>
</feature>
<protein>
    <recommendedName>
        <fullName evidence="6">60S acidic ribosomal protein P1</fullName>
    </recommendedName>
</protein>
<feature type="compositionally biased region" description="Acidic residues" evidence="4">
    <location>
        <begin position="87"/>
        <end position="105"/>
    </location>
</feature>
<name>A0A7S0C720_9STRA</name>
<evidence type="ECO:0000256" key="3">
    <source>
        <dbReference type="ARBA" id="ARBA00023274"/>
    </source>
</evidence>
<dbReference type="Pfam" id="PF00428">
    <property type="entry name" value="Ribosomal_60s"/>
    <property type="match status" value="1"/>
</dbReference>
<keyword evidence="3" id="KW-0687">Ribonucleoprotein</keyword>
<evidence type="ECO:0000256" key="2">
    <source>
        <dbReference type="ARBA" id="ARBA00022980"/>
    </source>
</evidence>
<evidence type="ECO:0000256" key="1">
    <source>
        <dbReference type="ARBA" id="ARBA00005436"/>
    </source>
</evidence>
<feature type="compositionally biased region" description="Gly residues" evidence="4">
    <location>
        <begin position="106"/>
        <end position="124"/>
    </location>
</feature>
<reference evidence="5" key="1">
    <citation type="submission" date="2021-01" db="EMBL/GenBank/DDBJ databases">
        <authorList>
            <person name="Corre E."/>
            <person name="Pelletier E."/>
            <person name="Niang G."/>
            <person name="Scheremetjew M."/>
            <person name="Finn R."/>
            <person name="Kale V."/>
            <person name="Holt S."/>
            <person name="Cochrane G."/>
            <person name="Meng A."/>
            <person name="Brown T."/>
            <person name="Cohen L."/>
        </authorList>
    </citation>
    <scope>NUCLEOTIDE SEQUENCE</scope>
    <source>
        <strain evidence="5">CCAP1064/1</strain>
    </source>
</reference>
<evidence type="ECO:0000313" key="5">
    <source>
        <dbReference type="EMBL" id="CAD8414903.1"/>
    </source>
</evidence>
<keyword evidence="2" id="KW-0689">Ribosomal protein</keyword>
<comment type="similarity">
    <text evidence="1">Belongs to the eukaryotic ribosomal protein P1/P2 family.</text>
</comment>
<evidence type="ECO:0008006" key="6">
    <source>
        <dbReference type="Google" id="ProtNLM"/>
    </source>
</evidence>
<gene>
    <name evidence="5" type="ORF">PINE0816_LOCUS11038</name>
</gene>
<dbReference type="InterPro" id="IPR038716">
    <property type="entry name" value="P1/P2_N_sf"/>
</dbReference>
<proteinExistence type="inferred from homology"/>
<accession>A0A7S0C720</accession>
<dbReference type="Gene3D" id="1.10.10.1410">
    <property type="match status" value="1"/>
</dbReference>
<dbReference type="GO" id="GO:1990904">
    <property type="term" value="C:ribonucleoprotein complex"/>
    <property type="evidence" value="ECO:0007669"/>
    <property type="project" value="UniProtKB-KW"/>
</dbReference>
<dbReference type="AlphaFoldDB" id="A0A7S0C720"/>
<feature type="compositionally biased region" description="Gly residues" evidence="4">
    <location>
        <begin position="71"/>
        <end position="86"/>
    </location>
</feature>
<organism evidence="5">
    <name type="scientific">Proboscia inermis</name>
    <dbReference type="NCBI Taxonomy" id="420281"/>
    <lineage>
        <taxon>Eukaryota</taxon>
        <taxon>Sar</taxon>
        <taxon>Stramenopiles</taxon>
        <taxon>Ochrophyta</taxon>
        <taxon>Bacillariophyta</taxon>
        <taxon>Coscinodiscophyceae</taxon>
        <taxon>Rhizosoleniophycidae</taxon>
        <taxon>Rhizosoleniales</taxon>
        <taxon>Rhizosoleniaceae</taxon>
        <taxon>Proboscia</taxon>
    </lineage>
</organism>
<evidence type="ECO:0000256" key="4">
    <source>
        <dbReference type="SAM" id="MobiDB-lite"/>
    </source>
</evidence>
<dbReference type="EMBL" id="HBEL01023572">
    <property type="protein sequence ID" value="CAD8414903.1"/>
    <property type="molecule type" value="Transcribed_RNA"/>
</dbReference>
<dbReference type="GO" id="GO:0005840">
    <property type="term" value="C:ribosome"/>
    <property type="evidence" value="ECO:0007669"/>
    <property type="project" value="UniProtKB-KW"/>
</dbReference>
<sequence>MDGLTKQQKDEHATAFALLALYDGGAETTSDKITELLAATGNTDVEGFYPIIFANFLNTPEKIAQVIATPGAGGGSGGGGGGGGDGDAAEEEKEEEEKVEEEEMDLGGGMDMFGAEPGEGGGDY</sequence>